<evidence type="ECO:0000313" key="3">
    <source>
        <dbReference type="EMBL" id="KDO63567.1"/>
    </source>
</evidence>
<dbReference type="InterPro" id="IPR039773">
    <property type="entry name" value="BAG_chaperone_regulator"/>
</dbReference>
<dbReference type="eggNOG" id="KOG4361">
    <property type="taxonomic scope" value="Eukaryota"/>
</dbReference>
<proteinExistence type="predicted"/>
<dbReference type="Pfam" id="PF02179">
    <property type="entry name" value="BAG"/>
    <property type="match status" value="1"/>
</dbReference>
<evidence type="ECO:0000313" key="4">
    <source>
        <dbReference type="Proteomes" id="UP000027120"/>
    </source>
</evidence>
<dbReference type="Proteomes" id="UP000027120">
    <property type="component" value="Unassembled WGS sequence"/>
</dbReference>
<accession>A0A067FJE2</accession>
<dbReference type="EMBL" id="KK784912">
    <property type="protein sequence ID" value="KDO63567.1"/>
    <property type="molecule type" value="Genomic_DNA"/>
</dbReference>
<dbReference type="PANTHER" id="PTHR12329:SF48">
    <property type="match status" value="1"/>
</dbReference>
<dbReference type="STRING" id="2711.A0A067FJE2"/>
<dbReference type="Gene3D" id="1.20.58.120">
    <property type="entry name" value="BAG domain"/>
    <property type="match status" value="1"/>
</dbReference>
<dbReference type="GO" id="GO:0051087">
    <property type="term" value="F:protein-folding chaperone binding"/>
    <property type="evidence" value="ECO:0007669"/>
    <property type="project" value="InterPro"/>
</dbReference>
<feature type="non-terminal residue" evidence="3">
    <location>
        <position position="1"/>
    </location>
</feature>
<feature type="domain" description="BAG" evidence="2">
    <location>
        <begin position="8"/>
        <end position="83"/>
    </location>
</feature>
<dbReference type="PANTHER" id="PTHR12329">
    <property type="entry name" value="BCL2-ASSOCIATED ATHANOGENE"/>
    <property type="match status" value="1"/>
</dbReference>
<dbReference type="InterPro" id="IPR036533">
    <property type="entry name" value="BAG_dom_sf"/>
</dbReference>
<dbReference type="SUPFAM" id="SSF63491">
    <property type="entry name" value="BAG domain"/>
    <property type="match status" value="1"/>
</dbReference>
<organism evidence="3 4">
    <name type="scientific">Citrus sinensis</name>
    <name type="common">Sweet orange</name>
    <name type="synonym">Citrus aurantium var. sinensis</name>
    <dbReference type="NCBI Taxonomy" id="2711"/>
    <lineage>
        <taxon>Eukaryota</taxon>
        <taxon>Viridiplantae</taxon>
        <taxon>Streptophyta</taxon>
        <taxon>Embryophyta</taxon>
        <taxon>Tracheophyta</taxon>
        <taxon>Spermatophyta</taxon>
        <taxon>Magnoliopsida</taxon>
        <taxon>eudicotyledons</taxon>
        <taxon>Gunneridae</taxon>
        <taxon>Pentapetalae</taxon>
        <taxon>rosids</taxon>
        <taxon>malvids</taxon>
        <taxon>Sapindales</taxon>
        <taxon>Rutaceae</taxon>
        <taxon>Aurantioideae</taxon>
        <taxon>Citrus</taxon>
    </lineage>
</organism>
<dbReference type="AlphaFoldDB" id="A0A067FJE2"/>
<gene>
    <name evidence="3" type="ORF">CISIN_1g043875mg</name>
</gene>
<dbReference type="PaxDb" id="2711-XP_006477390.1"/>
<evidence type="ECO:0000259" key="2">
    <source>
        <dbReference type="Pfam" id="PF02179"/>
    </source>
</evidence>
<evidence type="ECO:0000256" key="1">
    <source>
        <dbReference type="ARBA" id="ARBA00023186"/>
    </source>
</evidence>
<protein>
    <recommendedName>
        <fullName evidence="2">BAG domain-containing protein</fullName>
    </recommendedName>
</protein>
<keyword evidence="1" id="KW-0143">Chaperone</keyword>
<reference evidence="3 4" key="1">
    <citation type="submission" date="2014-04" db="EMBL/GenBank/DDBJ databases">
        <authorList>
            <consortium name="International Citrus Genome Consortium"/>
            <person name="Gmitter F."/>
            <person name="Chen C."/>
            <person name="Farmerie W."/>
            <person name="Harkins T."/>
            <person name="Desany B."/>
            <person name="Mohiuddin M."/>
            <person name="Kodira C."/>
            <person name="Borodovsky M."/>
            <person name="Lomsadze A."/>
            <person name="Burns P."/>
            <person name="Jenkins J."/>
            <person name="Prochnik S."/>
            <person name="Shu S."/>
            <person name="Chapman J."/>
            <person name="Pitluck S."/>
            <person name="Schmutz J."/>
            <person name="Rokhsar D."/>
        </authorList>
    </citation>
    <scope>NUCLEOTIDE SEQUENCE</scope>
</reference>
<dbReference type="InterPro" id="IPR003103">
    <property type="entry name" value="BAG_domain"/>
</dbReference>
<sequence>FQKDSNSIAQICLQVDKFAQQVTDLEAIASRGVELTDDNLDNLIGNLMTELVKLDEIVVEGDLNLQKRKQEKRVQSYIETLDLLKLCNTKLSSKSGEVPLQKQEHSYGKVTVPLQKQAKQRNLTELKHPFRDSDSFVVTTKWETFD</sequence>
<keyword evidence="4" id="KW-1185">Reference proteome</keyword>
<name>A0A067FJE2_CITSI</name>
<dbReference type="SMR" id="A0A067FJE2"/>